<evidence type="ECO:0000256" key="1">
    <source>
        <dbReference type="PROSITE-ProRule" id="PRU00325"/>
    </source>
</evidence>
<dbReference type="GO" id="GO:0008270">
    <property type="term" value="F:zinc ion binding"/>
    <property type="evidence" value="ECO:0007669"/>
    <property type="project" value="UniProtKB-KW"/>
</dbReference>
<accession>A0A1G9TGS2</accession>
<dbReference type="PANTHER" id="PTHR38133">
    <property type="entry name" value="SLR1429 PROTEIN"/>
    <property type="match status" value="1"/>
</dbReference>
<dbReference type="PROSITE" id="PS50966">
    <property type="entry name" value="ZF_SWIM"/>
    <property type="match status" value="1"/>
</dbReference>
<reference evidence="4 5" key="1">
    <citation type="submission" date="2016-10" db="EMBL/GenBank/DDBJ databases">
        <authorList>
            <person name="de Groot N.N."/>
        </authorList>
    </citation>
    <scope>NUCLEOTIDE SEQUENCE [LARGE SCALE GENOMIC DNA]</scope>
    <source>
        <strain evidence="4 5">DSM 44149</strain>
    </source>
</reference>
<gene>
    <name evidence="4" type="ORF">SAMN04489726_1775</name>
</gene>
<dbReference type="Proteomes" id="UP000183376">
    <property type="component" value="Chromosome I"/>
</dbReference>
<dbReference type="Pfam" id="PF04434">
    <property type="entry name" value="SWIM"/>
    <property type="match status" value="1"/>
</dbReference>
<keyword evidence="1" id="KW-0862">Zinc</keyword>
<evidence type="ECO:0000313" key="5">
    <source>
        <dbReference type="Proteomes" id="UP000183376"/>
    </source>
</evidence>
<protein>
    <submittedName>
        <fullName evidence="4">Uncharacterized conserved protein, contains Zn finger domain</fullName>
    </submittedName>
</protein>
<dbReference type="eggNOG" id="COG4279">
    <property type="taxonomic scope" value="Bacteria"/>
</dbReference>
<evidence type="ECO:0000256" key="2">
    <source>
        <dbReference type="SAM" id="MobiDB-lite"/>
    </source>
</evidence>
<proteinExistence type="predicted"/>
<keyword evidence="1" id="KW-0479">Metal-binding</keyword>
<dbReference type="PANTHER" id="PTHR38133:SF1">
    <property type="entry name" value="SLR1429 PROTEIN"/>
    <property type="match status" value="1"/>
</dbReference>
<keyword evidence="1" id="KW-0863">Zinc-finger</keyword>
<dbReference type="RefSeq" id="WP_052408075.1">
    <property type="nucleotide sequence ID" value="NZ_JOEF01000034.1"/>
</dbReference>
<dbReference type="AlphaFoldDB" id="A0A1G9TGS2"/>
<dbReference type="OrthoDB" id="188274at2"/>
<feature type="domain" description="SWIM-type" evidence="3">
    <location>
        <begin position="124"/>
        <end position="160"/>
    </location>
</feature>
<feature type="region of interest" description="Disordered" evidence="2">
    <location>
        <begin position="386"/>
        <end position="410"/>
    </location>
</feature>
<feature type="compositionally biased region" description="Basic residues" evidence="2">
    <location>
        <begin position="398"/>
        <end position="410"/>
    </location>
</feature>
<evidence type="ECO:0000313" key="4">
    <source>
        <dbReference type="EMBL" id="SDM46907.1"/>
    </source>
</evidence>
<keyword evidence="5" id="KW-1185">Reference proteome</keyword>
<evidence type="ECO:0000259" key="3">
    <source>
        <dbReference type="PROSITE" id="PS50966"/>
    </source>
</evidence>
<dbReference type="STRING" id="211114.SAMN04489726_1775"/>
<dbReference type="EMBL" id="LT629701">
    <property type="protein sequence ID" value="SDM46907.1"/>
    <property type="molecule type" value="Genomic_DNA"/>
</dbReference>
<name>A0A1G9TGS2_ALLAB</name>
<organism evidence="4 5">
    <name type="scientific">Allokutzneria albata</name>
    <name type="common">Kibdelosporangium albatum</name>
    <dbReference type="NCBI Taxonomy" id="211114"/>
    <lineage>
        <taxon>Bacteria</taxon>
        <taxon>Bacillati</taxon>
        <taxon>Actinomycetota</taxon>
        <taxon>Actinomycetes</taxon>
        <taxon>Pseudonocardiales</taxon>
        <taxon>Pseudonocardiaceae</taxon>
        <taxon>Allokutzneria</taxon>
    </lineage>
</organism>
<dbReference type="InterPro" id="IPR007527">
    <property type="entry name" value="Znf_SWIM"/>
</dbReference>
<sequence length="410" mass="45559">MSRARGFPAFGRMQRRLGPVAQTWWGREWTRVLEEGSGLDAEQLKAGRKIAYTGTVGPITVSPGRISAEVREGHDFYETLVEIPVFEDREWEWLLQEFAGRSGYIAALLEHEMPVELAETAAGIGVPLFPTTGGVETECDCDDWHSLGCKHAAALVYQAAWLLDADPFLLFLLLGKDEEELLLELQFRTVAQQSPASGTSIADAYARVPGPLPEISAEVPHDPAPGLDVPPPPGLPATLIPRLYRNAVWHARRLLADSVNPEPEPRLDTNEDLARLIAQNPDLELAREIPVLKENAMAWFYGDREGYAVAHGKWTPSELELARARTALEAAELGEFTVETGYDGPTNRFTFTEPRFQLRLGRDGRWYPFAPAKRGDWVAAGPPDRDPAMAFAVPPPVKTRRPRKKRIPDC</sequence>